<keyword evidence="4 5" id="KW-0413">Isomerase</keyword>
<evidence type="ECO:0000256" key="4">
    <source>
        <dbReference type="ARBA" id="ARBA00023235"/>
    </source>
</evidence>
<dbReference type="GO" id="GO:0003677">
    <property type="term" value="F:DNA binding"/>
    <property type="evidence" value="ECO:0007669"/>
    <property type="project" value="InterPro"/>
</dbReference>
<evidence type="ECO:0000256" key="1">
    <source>
        <dbReference type="ARBA" id="ARBA00000971"/>
    </source>
</evidence>
<evidence type="ECO:0000256" key="7">
    <source>
        <dbReference type="SAM" id="MobiDB-lite"/>
    </source>
</evidence>
<name>A0A811YDV5_NYCPR</name>
<feature type="domain" description="PpiC" evidence="8">
    <location>
        <begin position="37"/>
        <end position="128"/>
    </location>
</feature>
<dbReference type="GO" id="GO:0003755">
    <property type="term" value="F:peptidyl-prolyl cis-trans isomerase activity"/>
    <property type="evidence" value="ECO:0007669"/>
    <property type="project" value="UniProtKB-UniRule"/>
</dbReference>
<dbReference type="EMBL" id="CAJHUB010000673">
    <property type="protein sequence ID" value="CAD7675048.1"/>
    <property type="molecule type" value="Genomic_DNA"/>
</dbReference>
<proteinExistence type="inferred from homology"/>
<keyword evidence="3 5" id="KW-0697">Rotamase</keyword>
<evidence type="ECO:0000256" key="3">
    <source>
        <dbReference type="ARBA" id="ARBA00023110"/>
    </source>
</evidence>
<feature type="region of interest" description="Disordered" evidence="7">
    <location>
        <begin position="1"/>
        <end position="43"/>
    </location>
</feature>
<evidence type="ECO:0000259" key="8">
    <source>
        <dbReference type="PROSITE" id="PS50198"/>
    </source>
</evidence>
<dbReference type="Pfam" id="PF13616">
    <property type="entry name" value="Rotamase_3"/>
    <property type="match status" value="1"/>
</dbReference>
<organism evidence="9 10">
    <name type="scientific">Nyctereutes procyonoides</name>
    <name type="common">Raccoon dog</name>
    <name type="synonym">Canis procyonoides</name>
    <dbReference type="NCBI Taxonomy" id="34880"/>
    <lineage>
        <taxon>Eukaryota</taxon>
        <taxon>Metazoa</taxon>
        <taxon>Chordata</taxon>
        <taxon>Craniata</taxon>
        <taxon>Vertebrata</taxon>
        <taxon>Euteleostomi</taxon>
        <taxon>Mammalia</taxon>
        <taxon>Eutheria</taxon>
        <taxon>Laurasiatheria</taxon>
        <taxon>Carnivora</taxon>
        <taxon>Caniformia</taxon>
        <taxon>Canidae</taxon>
        <taxon>Nyctereutes</taxon>
    </lineage>
</organism>
<accession>A0A811YDV5</accession>
<dbReference type="PROSITE" id="PS50198">
    <property type="entry name" value="PPIC_PPIASE_2"/>
    <property type="match status" value="1"/>
</dbReference>
<dbReference type="AlphaFoldDB" id="A0A811YDV5"/>
<dbReference type="GO" id="GO:0006364">
    <property type="term" value="P:rRNA processing"/>
    <property type="evidence" value="ECO:0007669"/>
    <property type="project" value="InterPro"/>
</dbReference>
<dbReference type="SUPFAM" id="SSF54534">
    <property type="entry name" value="FKBP-like"/>
    <property type="match status" value="1"/>
</dbReference>
<gene>
    <name evidence="9" type="ORF">NYPRO_LOCUS7843</name>
</gene>
<comment type="caution">
    <text evidence="9">The sequence shown here is derived from an EMBL/GenBank/DDBJ whole genome shotgun (WGS) entry which is preliminary data.</text>
</comment>
<evidence type="ECO:0000256" key="2">
    <source>
        <dbReference type="ARBA" id="ARBA00010242"/>
    </source>
</evidence>
<dbReference type="InterPro" id="IPR000297">
    <property type="entry name" value="PPIase_PpiC"/>
</dbReference>
<evidence type="ECO:0000313" key="10">
    <source>
        <dbReference type="Proteomes" id="UP000645828"/>
    </source>
</evidence>
<comment type="catalytic activity">
    <reaction evidence="1 6">
        <text>[protein]-peptidylproline (omega=180) = [protein]-peptidylproline (omega=0)</text>
        <dbReference type="Rhea" id="RHEA:16237"/>
        <dbReference type="Rhea" id="RHEA-COMP:10747"/>
        <dbReference type="Rhea" id="RHEA-COMP:10748"/>
        <dbReference type="ChEBI" id="CHEBI:83833"/>
        <dbReference type="ChEBI" id="CHEBI:83834"/>
        <dbReference type="EC" id="5.2.1.8"/>
    </reaction>
</comment>
<protein>
    <recommendedName>
        <fullName evidence="6">Peptidyl-prolyl cis-trans isomerase</fullName>
        <ecNumber evidence="6">5.2.1.8</ecNumber>
    </recommendedName>
</protein>
<sequence>MHREPDVGFDPGSPGSRPGPKPDVGFDPGSPGSRPGPKAGAKPYVFLSPTGQNCHGKIRLLQGKCLHFKINGMRFNEVATQYSEDKAGQGGDLGWMSRGSLVGPFQEPVFTDPPIRTKFGYHIIMVEERK</sequence>
<dbReference type="Gene3D" id="3.10.50.40">
    <property type="match status" value="1"/>
</dbReference>
<dbReference type="Proteomes" id="UP000645828">
    <property type="component" value="Unassembled WGS sequence"/>
</dbReference>
<dbReference type="InterPro" id="IPR046357">
    <property type="entry name" value="PPIase_dom_sf"/>
</dbReference>
<evidence type="ECO:0000256" key="6">
    <source>
        <dbReference type="RuleBase" id="RU363014"/>
    </source>
</evidence>
<dbReference type="PANTHER" id="PTHR45995">
    <property type="match status" value="1"/>
</dbReference>
<comment type="similarity">
    <text evidence="2">Belongs to the PpiC/parvulin rotamase family. PIN4 subfamily.</text>
</comment>
<reference evidence="9" key="1">
    <citation type="submission" date="2020-12" db="EMBL/GenBank/DDBJ databases">
        <authorList>
            <consortium name="Molecular Ecology Group"/>
        </authorList>
    </citation>
    <scope>NUCLEOTIDE SEQUENCE</scope>
    <source>
        <strain evidence="9">TBG_1078</strain>
    </source>
</reference>
<evidence type="ECO:0000313" key="9">
    <source>
        <dbReference type="EMBL" id="CAD7675048.1"/>
    </source>
</evidence>
<keyword evidence="10" id="KW-1185">Reference proteome</keyword>
<evidence type="ECO:0000256" key="5">
    <source>
        <dbReference type="PROSITE-ProRule" id="PRU00278"/>
    </source>
</evidence>
<dbReference type="EC" id="5.2.1.8" evidence="6"/>
<dbReference type="InterPro" id="IPR043323">
    <property type="entry name" value="PIN4"/>
</dbReference>